<reference evidence="2" key="1">
    <citation type="submission" date="2018-11" db="EMBL/GenBank/DDBJ databases">
        <authorList>
            <consortium name="Genoscope - CEA"/>
            <person name="William W."/>
        </authorList>
    </citation>
    <scope>NUCLEOTIDE SEQUENCE</scope>
</reference>
<evidence type="ECO:0000259" key="1">
    <source>
        <dbReference type="Pfam" id="PF13966"/>
    </source>
</evidence>
<protein>
    <recommendedName>
        <fullName evidence="1">Reverse transcriptase zinc-binding domain-containing protein</fullName>
    </recommendedName>
</protein>
<evidence type="ECO:0000313" key="2">
    <source>
        <dbReference type="EMBL" id="VDC90345.1"/>
    </source>
</evidence>
<dbReference type="InterPro" id="IPR036691">
    <property type="entry name" value="Endo/exonu/phosph_ase_sf"/>
</dbReference>
<dbReference type="SUPFAM" id="SSF56219">
    <property type="entry name" value="DNase I-like"/>
    <property type="match status" value="1"/>
</dbReference>
<dbReference type="InterPro" id="IPR026960">
    <property type="entry name" value="RVT-Znf"/>
</dbReference>
<dbReference type="PANTHER" id="PTHR33710">
    <property type="entry name" value="BNAC02G09200D PROTEIN"/>
    <property type="match status" value="1"/>
</dbReference>
<dbReference type="PANTHER" id="PTHR33710:SF86">
    <property type="entry name" value="VIRAL MOVEMENT PROTEIN"/>
    <property type="match status" value="1"/>
</dbReference>
<feature type="domain" description="Reverse transcriptase zinc-binding" evidence="1">
    <location>
        <begin position="352"/>
        <end position="415"/>
    </location>
</feature>
<gene>
    <name evidence="2" type="ORF">BOLC3T15296H</name>
</gene>
<organism evidence="2">
    <name type="scientific">Brassica oleracea</name>
    <name type="common">Wild cabbage</name>
    <dbReference type="NCBI Taxonomy" id="3712"/>
    <lineage>
        <taxon>Eukaryota</taxon>
        <taxon>Viridiplantae</taxon>
        <taxon>Streptophyta</taxon>
        <taxon>Embryophyta</taxon>
        <taxon>Tracheophyta</taxon>
        <taxon>Spermatophyta</taxon>
        <taxon>Magnoliopsida</taxon>
        <taxon>eudicotyledons</taxon>
        <taxon>Gunneridae</taxon>
        <taxon>Pentapetalae</taxon>
        <taxon>rosids</taxon>
        <taxon>malvids</taxon>
        <taxon>Brassicales</taxon>
        <taxon>Brassicaceae</taxon>
        <taxon>Brassiceae</taxon>
        <taxon>Brassica</taxon>
    </lineage>
</organism>
<name>A0A3P6AKQ3_BRAOL</name>
<accession>A0A3P6AKQ3</accession>
<dbReference type="AlphaFoldDB" id="A0A3P6AKQ3"/>
<sequence>MLIYNATSQSVTCGVTILSENISLTFTFVYGFNLVEERRCLWDSLVRMQEGSPVAAHPWSVLGDFNQMLRTSHHSNHISTLVDVAGMDDANLSLQDAQLFEAQVKGLPYTWRNMQDDNPISTKIDHAFINQAWSSSFPDSYAEFLDPSQSDHAPCLFRMPSISRRIVKPFKFFHHVIDHPEYAGTVSESWNCGEIVGTNQFKLVRSLKKLKRPLRSLNKRHFSGITQRVKAQKEIVDAHQRTLLTALNQNTAWEEHSERDKLNVLLTAEEKYYRQRSRVRWADVGDRNTPFYHKTVSQHASRNHIHYLKDSNDHLLFSTDAIKAHAADYFQGILGSTDLPLSNQSGGFGTSFSSRVTWERIRTPLPSVQWHSVVWFKEEIPRCSFISWTAFLGSLPTRDRLISWGIYVPPGCCTFASAAWLRFCGRYMVAPPASLTVVVDICRNLQGPHAQRAVIILKLLSQVIAYNLWRERNARIFRDVSLTTEGFFRVVDRGLRDRLLSPSLASTSSPSLLELYFWFLSPYS</sequence>
<dbReference type="Gene3D" id="3.60.10.10">
    <property type="entry name" value="Endonuclease/exonuclease/phosphatase"/>
    <property type="match status" value="1"/>
</dbReference>
<proteinExistence type="predicted"/>
<dbReference type="EMBL" id="LR031872">
    <property type="protein sequence ID" value="VDC90345.1"/>
    <property type="molecule type" value="Genomic_DNA"/>
</dbReference>
<dbReference type="Pfam" id="PF13966">
    <property type="entry name" value="zf-RVT"/>
    <property type="match status" value="1"/>
</dbReference>